<keyword evidence="7" id="KW-1185">Reference proteome</keyword>
<reference evidence="7" key="1">
    <citation type="submission" date="2016-10" db="EMBL/GenBank/DDBJ databases">
        <authorList>
            <person name="Varghese N."/>
            <person name="Submissions S."/>
        </authorList>
    </citation>
    <scope>NUCLEOTIDE SEQUENCE [LARGE SCALE GENOMIC DNA]</scope>
    <source>
        <strain evidence="7">NRRL B-51270</strain>
    </source>
</reference>
<evidence type="ECO:0000313" key="7">
    <source>
        <dbReference type="Proteomes" id="UP000243207"/>
    </source>
</evidence>
<dbReference type="PANTHER" id="PTHR30024">
    <property type="entry name" value="ALIPHATIC SULFONATES-BINDING PROTEIN-RELATED"/>
    <property type="match status" value="1"/>
</dbReference>
<evidence type="ECO:0000256" key="2">
    <source>
        <dbReference type="ARBA" id="ARBA00010742"/>
    </source>
</evidence>
<dbReference type="OrthoDB" id="7374754at2"/>
<dbReference type="RefSeq" id="WP_093392009.1">
    <property type="nucleotide sequence ID" value="NZ_LT629736.1"/>
</dbReference>
<accession>A0A1H1PBG9</accession>
<dbReference type="InterPro" id="IPR017793">
    <property type="entry name" value="ABC_transptr_urea-assoc_sub-bd"/>
</dbReference>
<dbReference type="Gene3D" id="3.40.190.10">
    <property type="entry name" value="Periplasmic binding protein-like II"/>
    <property type="match status" value="2"/>
</dbReference>
<keyword evidence="3 4" id="KW-0732">Signal</keyword>
<dbReference type="EMBL" id="LT629736">
    <property type="protein sequence ID" value="SDS08503.1"/>
    <property type="molecule type" value="Genomic_DNA"/>
</dbReference>
<sequence length="350" mass="37891">MPNRYRTSLSALALALSATASMGAAAQDSYRIAWTIYAGSMPLGYAEDAGILKKWGDKYGFDLEAVQMNDYIEAQTQFAAGEFDGAIAITLDALTIPAGSGVDTTAVVPLSTSAGSDGIVMRGKDKTIEDLKGKRINLVELSGSHYMLARALDKAGMSEKDVTVVNTSDADIASAFEDPSTQAVSTWKPQLTQILEQYPDTTLVFDSSDIHGEIVDALVVQTEKLEKNPDLGKAIAGAWYEVMEMMQADHPQHEEFMQYMASALNTDEKGLASQLETIDFFTPEEARELVTGDEYEAKLKAMTTFAFQHGLLGDNVPNEGYIGIETGDGDIIGNAGNVKLRFPTTWIEQP</sequence>
<dbReference type="PANTHER" id="PTHR30024:SF47">
    <property type="entry name" value="TAURINE-BINDING PERIPLASMIC PROTEIN"/>
    <property type="match status" value="1"/>
</dbReference>
<name>A0A1H1PBG9_9GAMM</name>
<dbReference type="Pfam" id="PF09084">
    <property type="entry name" value="NMT1"/>
    <property type="match status" value="1"/>
</dbReference>
<proteinExistence type="inferred from homology"/>
<comment type="subcellular location">
    <subcellularLocation>
        <location evidence="1">Periplasm</location>
    </subcellularLocation>
</comment>
<comment type="similarity">
    <text evidence="2">Belongs to the bacterial solute-binding protein SsuA/TauA family.</text>
</comment>
<dbReference type="InterPro" id="IPR015168">
    <property type="entry name" value="SsuA/THI5"/>
</dbReference>
<dbReference type="SUPFAM" id="SSF53850">
    <property type="entry name" value="Periplasmic binding protein-like II"/>
    <property type="match status" value="1"/>
</dbReference>
<organism evidence="6 7">
    <name type="scientific">Halopseudomonas xinjiangensis</name>
    <dbReference type="NCBI Taxonomy" id="487184"/>
    <lineage>
        <taxon>Bacteria</taxon>
        <taxon>Pseudomonadati</taxon>
        <taxon>Pseudomonadota</taxon>
        <taxon>Gammaproteobacteria</taxon>
        <taxon>Pseudomonadales</taxon>
        <taxon>Pseudomonadaceae</taxon>
        <taxon>Halopseudomonas</taxon>
    </lineage>
</organism>
<evidence type="ECO:0000259" key="5">
    <source>
        <dbReference type="Pfam" id="PF09084"/>
    </source>
</evidence>
<evidence type="ECO:0000256" key="3">
    <source>
        <dbReference type="ARBA" id="ARBA00022729"/>
    </source>
</evidence>
<feature type="signal peptide" evidence="4">
    <location>
        <begin position="1"/>
        <end position="26"/>
    </location>
</feature>
<feature type="domain" description="SsuA/THI5-like" evidence="5">
    <location>
        <begin position="58"/>
        <end position="247"/>
    </location>
</feature>
<dbReference type="STRING" id="487184.SAMN05216421_0877"/>
<evidence type="ECO:0000256" key="1">
    <source>
        <dbReference type="ARBA" id="ARBA00004418"/>
    </source>
</evidence>
<dbReference type="NCBIfam" id="TIGR03427">
    <property type="entry name" value="ABC_peri_uca"/>
    <property type="match status" value="1"/>
</dbReference>
<dbReference type="Proteomes" id="UP000243207">
    <property type="component" value="Chromosome I"/>
</dbReference>
<dbReference type="AlphaFoldDB" id="A0A1H1PBG9"/>
<evidence type="ECO:0000313" key="6">
    <source>
        <dbReference type="EMBL" id="SDS08503.1"/>
    </source>
</evidence>
<feature type="chain" id="PRO_5009256428" evidence="4">
    <location>
        <begin position="27"/>
        <end position="350"/>
    </location>
</feature>
<protein>
    <submittedName>
        <fullName evidence="6">NitT/TauT family transport system substrate-binding protein</fullName>
    </submittedName>
</protein>
<evidence type="ECO:0000256" key="4">
    <source>
        <dbReference type="SAM" id="SignalP"/>
    </source>
</evidence>
<gene>
    <name evidence="6" type="ORF">SAMN05216421_0877</name>
</gene>
<dbReference type="GO" id="GO:0042597">
    <property type="term" value="C:periplasmic space"/>
    <property type="evidence" value="ECO:0007669"/>
    <property type="project" value="UniProtKB-SubCell"/>
</dbReference>